<dbReference type="Proteomes" id="UP000682733">
    <property type="component" value="Unassembled WGS sequence"/>
</dbReference>
<evidence type="ECO:0000313" key="3">
    <source>
        <dbReference type="Proteomes" id="UP000682733"/>
    </source>
</evidence>
<accession>A0A8S2YHL5</accession>
<organism evidence="2 3">
    <name type="scientific">Didymodactylos carnosus</name>
    <dbReference type="NCBI Taxonomy" id="1234261"/>
    <lineage>
        <taxon>Eukaryota</taxon>
        <taxon>Metazoa</taxon>
        <taxon>Spiralia</taxon>
        <taxon>Gnathifera</taxon>
        <taxon>Rotifera</taxon>
        <taxon>Eurotatoria</taxon>
        <taxon>Bdelloidea</taxon>
        <taxon>Philodinida</taxon>
        <taxon>Philodinidae</taxon>
        <taxon>Didymodactylos</taxon>
    </lineage>
</organism>
<dbReference type="Proteomes" id="UP000677228">
    <property type="component" value="Unassembled WGS sequence"/>
</dbReference>
<comment type="caution">
    <text evidence="2">The sequence shown here is derived from an EMBL/GenBank/DDBJ whole genome shotgun (WGS) entry which is preliminary data.</text>
</comment>
<evidence type="ECO:0000313" key="1">
    <source>
        <dbReference type="EMBL" id="CAF1671292.1"/>
    </source>
</evidence>
<protein>
    <submittedName>
        <fullName evidence="2">Uncharacterized protein</fullName>
    </submittedName>
</protein>
<dbReference type="EMBL" id="CAJOBA010108513">
    <property type="protein sequence ID" value="CAF4546079.1"/>
    <property type="molecule type" value="Genomic_DNA"/>
</dbReference>
<feature type="non-terminal residue" evidence="2">
    <location>
        <position position="1"/>
    </location>
</feature>
<reference evidence="2" key="1">
    <citation type="submission" date="2021-02" db="EMBL/GenBank/DDBJ databases">
        <authorList>
            <person name="Nowell W R."/>
        </authorList>
    </citation>
    <scope>NUCLEOTIDE SEQUENCE</scope>
</reference>
<dbReference type="EMBL" id="CAJNOK010074691">
    <property type="protein sequence ID" value="CAF1671292.1"/>
    <property type="molecule type" value="Genomic_DNA"/>
</dbReference>
<proteinExistence type="predicted"/>
<sequence length="99" mass="10626">YEVSWNGHCYYLDGSAGVCASGYSQSTNAVLTCIKSQFVGKTYKSTISNNCCIWTADTYECYELTSNCNSAGPFTGAPVSGCLNLQQRNSAQLTFCGSI</sequence>
<gene>
    <name evidence="1" type="ORF">OVA965_LOCUS45736</name>
    <name evidence="2" type="ORF">TMI583_LOCUS49514</name>
</gene>
<dbReference type="AlphaFoldDB" id="A0A8S2YHL5"/>
<evidence type="ECO:0000313" key="2">
    <source>
        <dbReference type="EMBL" id="CAF4546079.1"/>
    </source>
</evidence>
<name>A0A8S2YHL5_9BILA</name>